<organism evidence="3 4">
    <name type="scientific">Oryzias melastigma</name>
    <name type="common">Marine medaka</name>
    <dbReference type="NCBI Taxonomy" id="30732"/>
    <lineage>
        <taxon>Eukaryota</taxon>
        <taxon>Metazoa</taxon>
        <taxon>Chordata</taxon>
        <taxon>Craniata</taxon>
        <taxon>Vertebrata</taxon>
        <taxon>Euteleostomi</taxon>
        <taxon>Actinopterygii</taxon>
        <taxon>Neopterygii</taxon>
        <taxon>Teleostei</taxon>
        <taxon>Neoteleostei</taxon>
        <taxon>Acanthomorphata</taxon>
        <taxon>Ovalentaria</taxon>
        <taxon>Atherinomorphae</taxon>
        <taxon>Beloniformes</taxon>
        <taxon>Adrianichthyidae</taxon>
        <taxon>Oryziinae</taxon>
        <taxon>Oryzias</taxon>
    </lineage>
</organism>
<dbReference type="AlphaFoldDB" id="A0A834C620"/>
<dbReference type="PANTHER" id="PTHR31882">
    <property type="entry name" value="TNFAIP3-INTERACTING PROTEIN COILED COIL FAMILY MEMBER"/>
    <property type="match status" value="1"/>
</dbReference>
<dbReference type="Proteomes" id="UP000646548">
    <property type="component" value="Unassembled WGS sequence"/>
</dbReference>
<evidence type="ECO:0000313" key="4">
    <source>
        <dbReference type="Proteomes" id="UP000646548"/>
    </source>
</evidence>
<dbReference type="GO" id="GO:0043122">
    <property type="term" value="P:regulation of canonical NF-kappaB signal transduction"/>
    <property type="evidence" value="ECO:0007669"/>
    <property type="project" value="UniProtKB-ARBA"/>
</dbReference>
<dbReference type="EMBL" id="WKFB01000523">
    <property type="protein sequence ID" value="KAF6720521.1"/>
    <property type="molecule type" value="Genomic_DNA"/>
</dbReference>
<dbReference type="GO" id="GO:0005737">
    <property type="term" value="C:cytoplasm"/>
    <property type="evidence" value="ECO:0007669"/>
    <property type="project" value="UniProtKB-ARBA"/>
</dbReference>
<dbReference type="GO" id="GO:0071222">
    <property type="term" value="P:cellular response to lipopolysaccharide"/>
    <property type="evidence" value="ECO:0007669"/>
    <property type="project" value="TreeGrafter"/>
</dbReference>
<gene>
    <name evidence="3" type="ORF">FQA47_009015</name>
</gene>
<name>A0A834C620_ORYME</name>
<dbReference type="PANTHER" id="PTHR31882:SF2">
    <property type="entry name" value="TNFAIP3-INTERACTING PROTEIN 3"/>
    <property type="match status" value="1"/>
</dbReference>
<feature type="coiled-coil region" evidence="2">
    <location>
        <begin position="112"/>
        <end position="208"/>
    </location>
</feature>
<evidence type="ECO:0000256" key="2">
    <source>
        <dbReference type="SAM" id="Coils"/>
    </source>
</evidence>
<keyword evidence="1 2" id="KW-0175">Coiled coil</keyword>
<evidence type="ECO:0000256" key="1">
    <source>
        <dbReference type="ARBA" id="ARBA00023054"/>
    </source>
</evidence>
<reference evidence="3" key="1">
    <citation type="journal article" name="BMC Genomics">
        <title>Long-read sequencing and de novo genome assembly of marine medaka (Oryzias melastigma).</title>
        <authorList>
            <person name="Liang P."/>
            <person name="Saqib H.S.A."/>
            <person name="Ni X."/>
            <person name="Shen Y."/>
        </authorList>
    </citation>
    <scope>NUCLEOTIDE SEQUENCE</scope>
    <source>
        <strain evidence="3">Bigg-433</strain>
    </source>
</reference>
<accession>A0A834C620</accession>
<dbReference type="Gene3D" id="1.20.5.990">
    <property type="entry name" value="Nemo cc2-lz domain - 1d5 darpin complex"/>
    <property type="match status" value="1"/>
</dbReference>
<evidence type="ECO:0000313" key="3">
    <source>
        <dbReference type="EMBL" id="KAF6720521.1"/>
    </source>
</evidence>
<dbReference type="GO" id="GO:0006357">
    <property type="term" value="P:regulation of transcription by RNA polymerase II"/>
    <property type="evidence" value="ECO:0007669"/>
    <property type="project" value="TreeGrafter"/>
</dbReference>
<comment type="caution">
    <text evidence="3">The sequence shown here is derived from an EMBL/GenBank/DDBJ whole genome shotgun (WGS) entry which is preliminary data.</text>
</comment>
<sequence length="252" mass="29647">MCKRKSAEAAVLHNFPQKNRSNLQDEGASGLTFLFVFVHQCEEPLISMKAQILLLEEQRKELLLINKKWAKEYRSMVQYYKQKVKCLSLAQHQDSAEEEKRVTFDLKKTGGGKAAEEEAEELRLQNSTLTRRGQQQHEEIRRLNKALEEALRGSESQTLPDVWKHQAEVYKEDFLKERRDREILKEKYLELEKRSRRAHEELRLLKSQVTRMKPAPTCSCGTRAKSPDWDVCSVNQQHKHQRRYTADEKIPK</sequence>
<protein>
    <submittedName>
        <fullName evidence="3">TNFAIP3-interacting protein 1</fullName>
    </submittedName>
</protein>
<proteinExistence type="predicted"/>